<keyword evidence="1 4" id="KW-0349">Heme</keyword>
<feature type="domain" description="Cytochrome c" evidence="6">
    <location>
        <begin position="570"/>
        <end position="678"/>
    </location>
</feature>
<dbReference type="PANTHER" id="PTHR47197:SF3">
    <property type="entry name" value="DIHYDRO-HEME D1 DEHYDROGENASE"/>
    <property type="match status" value="1"/>
</dbReference>
<dbReference type="InterPro" id="IPR009056">
    <property type="entry name" value="Cyt_c-like_dom"/>
</dbReference>
<dbReference type="InterPro" id="IPR051200">
    <property type="entry name" value="Host-pathogen_enzymatic-act"/>
</dbReference>
<keyword evidence="3 4" id="KW-0408">Iron</keyword>
<evidence type="ECO:0000256" key="1">
    <source>
        <dbReference type="ARBA" id="ARBA00022617"/>
    </source>
</evidence>
<dbReference type="InterPro" id="IPR015943">
    <property type="entry name" value="WD40/YVTN_repeat-like_dom_sf"/>
</dbReference>
<dbReference type="InterPro" id="IPR011044">
    <property type="entry name" value="Quino_amine_DH_bsu"/>
</dbReference>
<feature type="domain" description="Cytochrome c" evidence="6">
    <location>
        <begin position="411"/>
        <end position="550"/>
    </location>
</feature>
<dbReference type="SUPFAM" id="SSF50969">
    <property type="entry name" value="YVTN repeat-like/Quinoprotein amine dehydrogenase"/>
    <property type="match status" value="1"/>
</dbReference>
<dbReference type="RefSeq" id="WP_264502073.1">
    <property type="nucleotide sequence ID" value="NZ_JAPDDS010000008.1"/>
</dbReference>
<comment type="caution">
    <text evidence="7">The sequence shown here is derived from an EMBL/GenBank/DDBJ whole genome shotgun (WGS) entry which is preliminary data.</text>
</comment>
<keyword evidence="2 4" id="KW-0479">Metal-binding</keyword>
<evidence type="ECO:0000256" key="3">
    <source>
        <dbReference type="ARBA" id="ARBA00023004"/>
    </source>
</evidence>
<feature type="chain" id="PRO_5046743522" description="Cytochrome c domain-containing protein" evidence="5">
    <location>
        <begin position="17"/>
        <end position="864"/>
    </location>
</feature>
<dbReference type="Pfam" id="PF03150">
    <property type="entry name" value="CCP_MauG"/>
    <property type="match status" value="1"/>
</dbReference>
<protein>
    <recommendedName>
        <fullName evidence="6">Cytochrome c domain-containing protein</fullName>
    </recommendedName>
</protein>
<keyword evidence="5" id="KW-0732">Signal</keyword>
<evidence type="ECO:0000313" key="7">
    <source>
        <dbReference type="EMBL" id="MCW1886119.1"/>
    </source>
</evidence>
<proteinExistence type="predicted"/>
<evidence type="ECO:0000256" key="4">
    <source>
        <dbReference type="PROSITE-ProRule" id="PRU00433"/>
    </source>
</evidence>
<dbReference type="PROSITE" id="PS51007">
    <property type="entry name" value="CYTC"/>
    <property type="match status" value="2"/>
</dbReference>
<reference evidence="7 8" key="1">
    <citation type="submission" date="2022-10" db="EMBL/GenBank/DDBJ databases">
        <title>Luteolibacter flavescens strain MCCC 1K03193, whole genome shotgun sequencing project.</title>
        <authorList>
            <person name="Zhao G."/>
            <person name="Shen L."/>
        </authorList>
    </citation>
    <scope>NUCLEOTIDE SEQUENCE [LARGE SCALE GENOMIC DNA]</scope>
    <source>
        <strain evidence="7 8">MCCC 1K03193</strain>
    </source>
</reference>
<dbReference type="Gene3D" id="1.10.760.10">
    <property type="entry name" value="Cytochrome c-like domain"/>
    <property type="match status" value="2"/>
</dbReference>
<evidence type="ECO:0000259" key="6">
    <source>
        <dbReference type="PROSITE" id="PS51007"/>
    </source>
</evidence>
<sequence length="864" mass="92384">MKALLLFLLTAITASAYQHFEARQRRPLALTPDGTHLLALHSPASSLSVFATGSGASTPPVLVAEIPVGMEPVSVQARTNDEVWVVNEESDSVSVVSLSRRVAIATIRVGDEPADLCFAGGKAFVSCARSREIVVIDVAARAIVTRIPVNGLMPSAMAVSADGSRLYVASLLSGNKTTVLPAASAPNPPAPTNTALPAAPKTGLIVPANDPRIGWNTLDNDIAEIDTANNQLLRWIGGVGTNLFALAMHPDGALWCANSDSNNLIRFEPELRGEFVKHRLTRIALPAATLTHHDLNPGIARAITPAPASIALALAQPTSVVFTPDGTRSWVTAFNSDRIAETDPATGAILRRVDVRAGSDGVRGPRALVLSADGTRVFVLNKLSDTLTTVGTADGAWISESRIGSMDTILPEHRIGRGILNDARLSGNGTISCATCHLDADHDGIAWDLGDPGGSMVSIPSADLSIHDETVYNRSLHPMKGPMVTQTLRGLALNDSVLNSPAAAIVTKFHWRGDKPTIQSFNTVFPNLMGGTARPDNDMDKVAAYLRSLLHHPNPNRNLDRTLKTNLNGASAVAGRELFLNHTRSHCIVCHAFDAGTDQNLDLPSLVGRGQPMKNPPLRLIYQRAGIYNPGNNQQSLSGYGFGSDGTFHALPEAHPYTLDRLRAADMAPLTTFLMSFDTGTAPVVGYQVTVTPANAAATATSAELALLETRAAWLDAALVASGNLSGLRRTFRWDTPTQRYLADTVTDSPRTRAEMLALVTGAEDTLTFSGTLVERATAFGGDRNGNGIRDRDEAPPALWIGTTPEAVRLRWSSYFDWYPETSTGLSGDWVPWHVAPEEDGGTLFADDFHPTAPARFFRLSRTW</sequence>
<evidence type="ECO:0000256" key="2">
    <source>
        <dbReference type="ARBA" id="ARBA00022723"/>
    </source>
</evidence>
<feature type="signal peptide" evidence="5">
    <location>
        <begin position="1"/>
        <end position="16"/>
    </location>
</feature>
<dbReference type="InterPro" id="IPR036909">
    <property type="entry name" value="Cyt_c-like_dom_sf"/>
</dbReference>
<accession>A0ABT3FRB2</accession>
<dbReference type="Proteomes" id="UP001207930">
    <property type="component" value="Unassembled WGS sequence"/>
</dbReference>
<evidence type="ECO:0000313" key="8">
    <source>
        <dbReference type="Proteomes" id="UP001207930"/>
    </source>
</evidence>
<dbReference type="Gene3D" id="2.130.10.10">
    <property type="entry name" value="YVTN repeat-like/Quinoprotein amine dehydrogenase"/>
    <property type="match status" value="2"/>
</dbReference>
<organism evidence="7 8">
    <name type="scientific">Luteolibacter flavescens</name>
    <dbReference type="NCBI Taxonomy" id="1859460"/>
    <lineage>
        <taxon>Bacteria</taxon>
        <taxon>Pseudomonadati</taxon>
        <taxon>Verrucomicrobiota</taxon>
        <taxon>Verrucomicrobiia</taxon>
        <taxon>Verrucomicrobiales</taxon>
        <taxon>Verrucomicrobiaceae</taxon>
        <taxon>Luteolibacter</taxon>
    </lineage>
</organism>
<dbReference type="InterPro" id="IPR004852">
    <property type="entry name" value="Di-haem_cyt_c_peroxidsae"/>
</dbReference>
<dbReference type="EMBL" id="JAPDDS010000008">
    <property type="protein sequence ID" value="MCW1886119.1"/>
    <property type="molecule type" value="Genomic_DNA"/>
</dbReference>
<gene>
    <name evidence="7" type="ORF">OKA04_15375</name>
</gene>
<keyword evidence="8" id="KW-1185">Reference proteome</keyword>
<dbReference type="PANTHER" id="PTHR47197">
    <property type="entry name" value="PROTEIN NIRF"/>
    <property type="match status" value="1"/>
</dbReference>
<dbReference type="SUPFAM" id="SSF46626">
    <property type="entry name" value="Cytochrome c"/>
    <property type="match status" value="2"/>
</dbReference>
<evidence type="ECO:0000256" key="5">
    <source>
        <dbReference type="SAM" id="SignalP"/>
    </source>
</evidence>
<name>A0ABT3FRB2_9BACT</name>